<dbReference type="Proteomes" id="UP000004925">
    <property type="component" value="Unassembled WGS sequence"/>
</dbReference>
<evidence type="ECO:0000313" key="1">
    <source>
        <dbReference type="EMBL" id="EEO40555.1"/>
    </source>
</evidence>
<name>A0A0M1VVT9_FUSVC</name>
<proteinExistence type="predicted"/>
<comment type="caution">
    <text evidence="1">The sequence shown here is derived from an EMBL/GenBank/DDBJ whole genome shotgun (WGS) entry which is preliminary data.</text>
</comment>
<dbReference type="AlphaFoldDB" id="A0A0M1VVT9"/>
<dbReference type="HOGENOM" id="CLU_2355660_0_0_0"/>
<dbReference type="EMBL" id="ACDE02000019">
    <property type="protein sequence ID" value="EEO40555.1"/>
    <property type="molecule type" value="Genomic_DNA"/>
</dbReference>
<accession>A0A0M1VVT9</accession>
<protein>
    <submittedName>
        <fullName evidence="1">Uncharacterized protein</fullName>
    </submittedName>
</protein>
<sequence length="117" mass="14059">MEIKKYILKKFDYDVDISNKKFYTLNETIKQKLGIDVRFLEDKKNIDLTFKIDMIDNKNINIFKLTVEYILTLNNEPLDISERFVKKILSKFYPIFSKFVLNFYNSIGLNNIKLPEF</sequence>
<dbReference type="RefSeq" id="WP_008803155.1">
    <property type="nucleotide sequence ID" value="NZ_KQ235737.1"/>
</dbReference>
<evidence type="ECO:0000313" key="2">
    <source>
        <dbReference type="Proteomes" id="UP000004925"/>
    </source>
</evidence>
<reference evidence="1 2" key="1">
    <citation type="submission" date="2011-10" db="EMBL/GenBank/DDBJ databases">
        <title>The Genome Sequence of Fusobacterium sp. 4_1_13.</title>
        <authorList>
            <consortium name="The Broad Institute Genome Sequencing Platform"/>
            <person name="Earl A."/>
            <person name="Ward D."/>
            <person name="Feldgarden M."/>
            <person name="Gevers D."/>
            <person name="Strauss J."/>
            <person name="Ambrose C."/>
            <person name="Allen-Vercoe E."/>
            <person name="Young S.K."/>
            <person name="Zeng Q."/>
            <person name="Gargeya S."/>
            <person name="Fitzgerald M."/>
            <person name="Haas B."/>
            <person name="Abouelleil A."/>
            <person name="Alvarado L."/>
            <person name="Arachchi H.M."/>
            <person name="Berlin A."/>
            <person name="Brown A."/>
            <person name="Chapman S.B."/>
            <person name="Chen Z."/>
            <person name="Dunbar C."/>
            <person name="Freedman E."/>
            <person name="Gearin G."/>
            <person name="Goldberg J."/>
            <person name="Griggs A."/>
            <person name="Gujja S."/>
            <person name="Heiman D."/>
            <person name="Howarth C."/>
            <person name="Larson L."/>
            <person name="Lui A."/>
            <person name="MacDonald P.J."/>
            <person name="Montmayeur A."/>
            <person name="Murphy C."/>
            <person name="Neiman D."/>
            <person name="Pearson M."/>
            <person name="Priest M."/>
            <person name="Roberts A."/>
            <person name="Saif S."/>
            <person name="Shea T."/>
            <person name="Shenoy N."/>
            <person name="Sisk P."/>
            <person name="Stolte C."/>
            <person name="Sykes S."/>
            <person name="Wortman J."/>
            <person name="Nusbaum C."/>
            <person name="Birren B."/>
        </authorList>
    </citation>
    <scope>NUCLEOTIDE SEQUENCE [LARGE SCALE GENOMIC DNA]</scope>
    <source>
        <strain evidence="1 2">4_1_13</strain>
    </source>
</reference>
<organism evidence="1 2">
    <name type="scientific">Fusobacterium vincentii 4_1_13</name>
    <dbReference type="NCBI Taxonomy" id="469606"/>
    <lineage>
        <taxon>Bacteria</taxon>
        <taxon>Fusobacteriati</taxon>
        <taxon>Fusobacteriota</taxon>
        <taxon>Fusobacteriia</taxon>
        <taxon>Fusobacteriales</taxon>
        <taxon>Fusobacteriaceae</taxon>
        <taxon>Fusobacterium</taxon>
    </lineage>
</organism>
<gene>
    <name evidence="1" type="ORF">FSCG_01268</name>
</gene>